<dbReference type="VEuPathDB" id="VectorBase:AFAF018319"/>
<sequence length="389" mass="43629">MARSSEHATMVVKSAGEVPSTHVSGTRPNGQRKKPSSQARSALGTFYNQQQWCIYQPNSFISDTSLLRNKPKRVQQLQTMLLFLHQQQQQQQLQSPALMSRSLRSVPSATNRNGPGAIPQRQLPSGPATAAAAAATALNNQWVSAHFRSPQSVNKYYFGPLERMQLDEQHCMLATIQAQLLYNWYRVWEATDRYGDRWWKPRSDTRAPSHEHSLQDALLHAFYQLLHGAGTGGYFHLPPLIRTDPIAPRRNQHRTDKLPLATAVTQTRLPQPLPTDPPQGGRPSIGNNNPITPFLFVYVPLLTPLPPTQPPQPLVFAANRTKRLASPPGTLAAAIINDRVAHRVDMELIVLSPAIEASTTWRRPSRSERYYRQMANGNGGKRTVFRLLK</sequence>
<dbReference type="EMBL" id="AXCN02001838">
    <property type="status" value="NOT_ANNOTATED_CDS"/>
    <property type="molecule type" value="Genomic_DNA"/>
</dbReference>
<dbReference type="EnsemblMetazoa" id="AFAF018319-RA">
    <property type="protein sequence ID" value="AFAF018319-PA"/>
    <property type="gene ID" value="AFAF018319"/>
</dbReference>
<evidence type="ECO:0000313" key="2">
    <source>
        <dbReference type="EnsemblMetazoa" id="AFAF018319-PA"/>
    </source>
</evidence>
<accession>A0A182QWL2</accession>
<reference evidence="2" key="2">
    <citation type="submission" date="2020-05" db="UniProtKB">
        <authorList>
            <consortium name="EnsemblMetazoa"/>
        </authorList>
    </citation>
    <scope>IDENTIFICATION</scope>
    <source>
        <strain evidence="2">FAR1</strain>
    </source>
</reference>
<reference evidence="3" key="1">
    <citation type="submission" date="2014-01" db="EMBL/GenBank/DDBJ databases">
        <title>The Genome Sequence of Anopheles farauti FAR1 (V2).</title>
        <authorList>
            <consortium name="The Broad Institute Genomics Platform"/>
            <person name="Neafsey D.E."/>
            <person name="Besansky N."/>
            <person name="Howell P."/>
            <person name="Walton C."/>
            <person name="Young S.K."/>
            <person name="Zeng Q."/>
            <person name="Gargeya S."/>
            <person name="Fitzgerald M."/>
            <person name="Haas B."/>
            <person name="Abouelleil A."/>
            <person name="Allen A.W."/>
            <person name="Alvarado L."/>
            <person name="Arachchi H.M."/>
            <person name="Berlin A.M."/>
            <person name="Chapman S.B."/>
            <person name="Gainer-Dewar J."/>
            <person name="Goldberg J."/>
            <person name="Griggs A."/>
            <person name="Gujja S."/>
            <person name="Hansen M."/>
            <person name="Howarth C."/>
            <person name="Imamovic A."/>
            <person name="Ireland A."/>
            <person name="Larimer J."/>
            <person name="McCowan C."/>
            <person name="Murphy C."/>
            <person name="Pearson M."/>
            <person name="Poon T.W."/>
            <person name="Priest M."/>
            <person name="Roberts A."/>
            <person name="Saif S."/>
            <person name="Shea T."/>
            <person name="Sisk P."/>
            <person name="Sykes S."/>
            <person name="Wortman J."/>
            <person name="Nusbaum C."/>
            <person name="Birren B."/>
        </authorList>
    </citation>
    <scope>NUCLEOTIDE SEQUENCE [LARGE SCALE GENOMIC DNA]</scope>
    <source>
        <strain evidence="3">FAR1</strain>
    </source>
</reference>
<keyword evidence="3" id="KW-1185">Reference proteome</keyword>
<organism evidence="2 3">
    <name type="scientific">Anopheles farauti</name>
    <dbReference type="NCBI Taxonomy" id="69004"/>
    <lineage>
        <taxon>Eukaryota</taxon>
        <taxon>Metazoa</taxon>
        <taxon>Ecdysozoa</taxon>
        <taxon>Arthropoda</taxon>
        <taxon>Hexapoda</taxon>
        <taxon>Insecta</taxon>
        <taxon>Pterygota</taxon>
        <taxon>Neoptera</taxon>
        <taxon>Endopterygota</taxon>
        <taxon>Diptera</taxon>
        <taxon>Nematocera</taxon>
        <taxon>Culicoidea</taxon>
        <taxon>Culicidae</taxon>
        <taxon>Anophelinae</taxon>
        <taxon>Anopheles</taxon>
    </lineage>
</organism>
<feature type="region of interest" description="Disordered" evidence="1">
    <location>
        <begin position="267"/>
        <end position="286"/>
    </location>
</feature>
<name>A0A182QWL2_9DIPT</name>
<feature type="region of interest" description="Disordered" evidence="1">
    <location>
        <begin position="1"/>
        <end position="40"/>
    </location>
</feature>
<dbReference type="AlphaFoldDB" id="A0A182QWL2"/>
<protein>
    <submittedName>
        <fullName evidence="2">Uncharacterized protein</fullName>
    </submittedName>
</protein>
<evidence type="ECO:0000313" key="3">
    <source>
        <dbReference type="Proteomes" id="UP000075886"/>
    </source>
</evidence>
<dbReference type="Proteomes" id="UP000075886">
    <property type="component" value="Unassembled WGS sequence"/>
</dbReference>
<feature type="region of interest" description="Disordered" evidence="1">
    <location>
        <begin position="105"/>
        <end position="128"/>
    </location>
</feature>
<evidence type="ECO:0000256" key="1">
    <source>
        <dbReference type="SAM" id="MobiDB-lite"/>
    </source>
</evidence>
<proteinExistence type="predicted"/>